<gene>
    <name evidence="1" type="ORF">GWI71_19765</name>
</gene>
<reference evidence="1 2" key="1">
    <citation type="submission" date="2020-01" db="EMBL/GenBank/DDBJ databases">
        <authorList>
            <person name="Peng S.Y."/>
            <person name="Li J."/>
            <person name="Wang M."/>
            <person name="Wang L."/>
            <person name="Wang C.Q."/>
            <person name="Wang J.R."/>
        </authorList>
    </citation>
    <scope>NUCLEOTIDE SEQUENCE [LARGE SCALE GENOMIC DNA]</scope>
    <source>
        <strain evidence="1 2">XCT-34</strain>
    </source>
</reference>
<evidence type="ECO:0000313" key="2">
    <source>
        <dbReference type="Proteomes" id="UP000541347"/>
    </source>
</evidence>
<organism evidence="1 2">
    <name type="scientific">Pannonibacter tanglangensis</name>
    <dbReference type="NCBI Taxonomy" id="2750084"/>
    <lineage>
        <taxon>Bacteria</taxon>
        <taxon>Pseudomonadati</taxon>
        <taxon>Pseudomonadota</taxon>
        <taxon>Alphaproteobacteria</taxon>
        <taxon>Hyphomicrobiales</taxon>
        <taxon>Stappiaceae</taxon>
        <taxon>Pannonibacter</taxon>
    </lineage>
</organism>
<proteinExistence type="predicted"/>
<dbReference type="Proteomes" id="UP000541347">
    <property type="component" value="Unassembled WGS sequence"/>
</dbReference>
<evidence type="ECO:0000313" key="1">
    <source>
        <dbReference type="EMBL" id="NBN65937.1"/>
    </source>
</evidence>
<dbReference type="EMBL" id="JAABLP010000006">
    <property type="protein sequence ID" value="NBN65937.1"/>
    <property type="molecule type" value="Genomic_DNA"/>
</dbReference>
<sequence length="275" mass="29472">MKAAQRGFAPLSAVNLLARLHPAERQFPLAMRSLLNVAMQGARRSSSPWRVSHIEMPLDGLGRLEVSTRGGWLWVPEAGRDEPLCHGGNLLSLLAALSGASAGLYAAETLEAFTGFRVSGLSRAALRDFLGRFDGSHSRLLAGSRPETLWAISASLKGASLHPLMLSLLTGLFPRGAASESAFFYENARAGVRFTVLRGGRWVARFQQQEAQIRAHGRDALSLLTLLSGIEAGFWAERILTTALGLDLPGDERGRLAQGVGEAMPTAVLSFEGDA</sequence>
<dbReference type="RefSeq" id="WP_161677934.1">
    <property type="nucleotide sequence ID" value="NZ_JAABLP010000006.1"/>
</dbReference>
<name>A0ABW9ZLY8_9HYPH</name>
<comment type="caution">
    <text evidence="1">The sequence shown here is derived from an EMBL/GenBank/DDBJ whole genome shotgun (WGS) entry which is preliminary data.</text>
</comment>
<accession>A0ABW9ZLY8</accession>
<protein>
    <submittedName>
        <fullName evidence="1">Uncharacterized protein</fullName>
    </submittedName>
</protein>
<keyword evidence="2" id="KW-1185">Reference proteome</keyword>